<dbReference type="eggNOG" id="KOG1001">
    <property type="taxonomic scope" value="Eukaryota"/>
</dbReference>
<dbReference type="PROSITE" id="PS51192">
    <property type="entry name" value="HELICASE_ATP_BIND_1"/>
    <property type="match status" value="1"/>
</dbReference>
<gene>
    <name evidence="8" type="ORF">TEQG_01298</name>
</gene>
<evidence type="ECO:0000259" key="6">
    <source>
        <dbReference type="PROSITE" id="PS51192"/>
    </source>
</evidence>
<keyword evidence="9" id="KW-1185">Reference proteome</keyword>
<evidence type="ECO:0000256" key="1">
    <source>
        <dbReference type="ARBA" id="ARBA00022741"/>
    </source>
</evidence>
<keyword evidence="2" id="KW-0378">Hydrolase</keyword>
<sequence length="979" mass="111077">MDTNPLENSVYNDDIVFNEDFEFLAPLFQSEASAGENQVTGNVSPISKPLDVIDSEALSLTRVSDNPVAKYSNSENGEEGEGLQNYSGDMWVELEKELDSSELEEYSEFEEAKAAFEAEKNPSLEAQIRFEKAKAKEYLRISRGKQRKALIQQERNTHHDCIDGNETEEVKISKTQGGESQKLGQENDFDLFYPENNAAPAEELHRCNSPSNEESIPVFVWERTQKSKESTKPKGRPRQNGASKKARKTNDKVKETKKRNTTRGRNSNGSTKFKKNSTNKGPTHLNFDSLFTSNLIENAKRNTKKAAIPKFTSGNKKEAMKEIMASIPTDDDIDMRTMSQHKKAIMESVTKFTIRPRLGREGGWKQRNMTTNLFHYQLLGVGFMRDRENSPAAPRGGFLCDEMGFGKTIQAIANMVDGMAVGKEPTTTLIVAPTHLIEHWKDELLKHVEKGKLGRIFVYHGAQKLDTKLAIESGGTEDIGVIITTYSEIRASCRFPVPEFTNKEDETKWKLDKCGFLHNFMFRRIYLDEAHEIKNHNSKASQAVRLLTAKFRWVITGTPIHNDVTEFYSYFNFLKVPGLENYYTFLDKIVNQDPDHRRLTNCLRAYMLRRTHAETLFGRPILKLPDIDENTVVVEFSIVERALYQKLIGSFLDEHLSTMRSIDGIDNHPTLLLYLRMFTSHLLLPQDVIKQILTPQFMQEIEPEVKQSSNKEDIEIFKSLQVSWFENQTEPLGGSGQGSSNFSETVLSAKLRAVKLFVSKWLKESPNIKITIFTQFLGMIGAISSICEAEGWRYITLCGKLHHRTRHANIKRFREENVSILISSLKAGGVGLNLTMASKCILVDLWWNEAIEQQAFCRLFRIGQKNDVEIVRICVENTVDDRLQLIQSRKSEHIRKAMGSAVLTQRLVKMGMQTGDTGFLTEEEAAAQMKEKDKSPDDSAEAEAEADPEVRPEPEPKLEPEPEPEPEINAEAEAEADTS</sequence>
<dbReference type="CDD" id="cd18793">
    <property type="entry name" value="SF2_C_SNF"/>
    <property type="match status" value="1"/>
</dbReference>
<dbReference type="SMART" id="SM00490">
    <property type="entry name" value="HELICc"/>
    <property type="match status" value="1"/>
</dbReference>
<dbReference type="Pfam" id="PF00271">
    <property type="entry name" value="Helicase_C"/>
    <property type="match status" value="1"/>
</dbReference>
<keyword evidence="1" id="KW-0547">Nucleotide-binding</keyword>
<feature type="domain" description="Helicase ATP-binding" evidence="6">
    <location>
        <begin position="388"/>
        <end position="577"/>
    </location>
</feature>
<protein>
    <submittedName>
        <fullName evidence="8">SNF2 family helicase</fullName>
    </submittedName>
</protein>
<dbReference type="InterPro" id="IPR014001">
    <property type="entry name" value="Helicase_ATP-bd"/>
</dbReference>
<evidence type="ECO:0000256" key="4">
    <source>
        <dbReference type="ARBA" id="ARBA00022840"/>
    </source>
</evidence>
<proteinExistence type="predicted"/>
<evidence type="ECO:0000259" key="7">
    <source>
        <dbReference type="PROSITE" id="PS51194"/>
    </source>
</evidence>
<keyword evidence="3 8" id="KW-0347">Helicase</keyword>
<dbReference type="GO" id="GO:0006281">
    <property type="term" value="P:DNA repair"/>
    <property type="evidence" value="ECO:0007669"/>
    <property type="project" value="TreeGrafter"/>
</dbReference>
<feature type="compositionally biased region" description="Acidic residues" evidence="5">
    <location>
        <begin position="961"/>
        <end position="979"/>
    </location>
</feature>
<feature type="region of interest" description="Disordered" evidence="5">
    <location>
        <begin position="223"/>
        <end position="285"/>
    </location>
</feature>
<dbReference type="InterPro" id="IPR049730">
    <property type="entry name" value="SNF2/RAD54-like_C"/>
</dbReference>
<dbReference type="PROSITE" id="PS51194">
    <property type="entry name" value="HELICASE_CTER"/>
    <property type="match status" value="1"/>
</dbReference>
<dbReference type="EMBL" id="DS995721">
    <property type="protein sequence ID" value="EGE02257.1"/>
    <property type="molecule type" value="Genomic_DNA"/>
</dbReference>
<dbReference type="InterPro" id="IPR050628">
    <property type="entry name" value="SNF2_RAD54_helicase_TF"/>
</dbReference>
<evidence type="ECO:0000256" key="2">
    <source>
        <dbReference type="ARBA" id="ARBA00022801"/>
    </source>
</evidence>
<keyword evidence="4" id="KW-0067">ATP-binding</keyword>
<feature type="compositionally biased region" description="Acidic residues" evidence="5">
    <location>
        <begin position="938"/>
        <end position="947"/>
    </location>
</feature>
<evidence type="ECO:0000313" key="9">
    <source>
        <dbReference type="Proteomes" id="UP000009169"/>
    </source>
</evidence>
<dbReference type="SUPFAM" id="SSF52540">
    <property type="entry name" value="P-loop containing nucleoside triphosphate hydrolases"/>
    <property type="match status" value="2"/>
</dbReference>
<dbReference type="HOGENOM" id="CLU_000315_3_3_1"/>
<dbReference type="InterPro" id="IPR038718">
    <property type="entry name" value="SNF2-like_sf"/>
</dbReference>
<dbReference type="SMART" id="SM00487">
    <property type="entry name" value="DEXDc"/>
    <property type="match status" value="1"/>
</dbReference>
<evidence type="ECO:0000256" key="3">
    <source>
        <dbReference type="ARBA" id="ARBA00022806"/>
    </source>
</evidence>
<dbReference type="InterPro" id="IPR001650">
    <property type="entry name" value="Helicase_C-like"/>
</dbReference>
<dbReference type="InterPro" id="IPR000330">
    <property type="entry name" value="SNF2_N"/>
</dbReference>
<feature type="region of interest" description="Disordered" evidence="5">
    <location>
        <begin position="924"/>
        <end position="979"/>
    </location>
</feature>
<name>F2PK39_TRIEC</name>
<feature type="domain" description="Helicase C-terminal" evidence="7">
    <location>
        <begin position="753"/>
        <end position="909"/>
    </location>
</feature>
<accession>F2PK39</accession>
<evidence type="ECO:0000313" key="8">
    <source>
        <dbReference type="EMBL" id="EGE02257.1"/>
    </source>
</evidence>
<evidence type="ECO:0000256" key="5">
    <source>
        <dbReference type="SAM" id="MobiDB-lite"/>
    </source>
</evidence>
<dbReference type="PANTHER" id="PTHR45626:SF17">
    <property type="entry name" value="HELICASE-LIKE TRANSCRIPTION FACTOR"/>
    <property type="match status" value="1"/>
</dbReference>
<reference evidence="9" key="1">
    <citation type="journal article" date="2012" name="MBio">
        <title>Comparative genome analysis of Trichophyton rubrum and related dermatophytes reveals candidate genes involved in infection.</title>
        <authorList>
            <person name="Martinez D.A."/>
            <person name="Oliver B.G."/>
            <person name="Graeser Y."/>
            <person name="Goldberg J.M."/>
            <person name="Li W."/>
            <person name="Martinez-Rossi N.M."/>
            <person name="Monod M."/>
            <person name="Shelest E."/>
            <person name="Barton R.C."/>
            <person name="Birch E."/>
            <person name="Brakhage A.A."/>
            <person name="Chen Z."/>
            <person name="Gurr S.J."/>
            <person name="Heiman D."/>
            <person name="Heitman J."/>
            <person name="Kosti I."/>
            <person name="Rossi A."/>
            <person name="Saif S."/>
            <person name="Samalova M."/>
            <person name="Saunders C.W."/>
            <person name="Shea T."/>
            <person name="Summerbell R.C."/>
            <person name="Xu J."/>
            <person name="Young S."/>
            <person name="Zeng Q."/>
            <person name="Birren B.W."/>
            <person name="Cuomo C.A."/>
            <person name="White T.C."/>
        </authorList>
    </citation>
    <scope>NUCLEOTIDE SEQUENCE [LARGE SCALE GENOMIC DNA]</scope>
    <source>
        <strain evidence="9">ATCC MYA-4606 / CBS 127.97</strain>
    </source>
</reference>
<dbReference type="PANTHER" id="PTHR45626">
    <property type="entry name" value="TRANSCRIPTION TERMINATION FACTOR 2-RELATED"/>
    <property type="match status" value="1"/>
</dbReference>
<dbReference type="GO" id="GO:0004386">
    <property type="term" value="F:helicase activity"/>
    <property type="evidence" value="ECO:0007669"/>
    <property type="project" value="UniProtKB-KW"/>
</dbReference>
<dbReference type="OrthoDB" id="4186710at2759"/>
<dbReference type="VEuPathDB" id="FungiDB:TEQG_01298"/>
<dbReference type="Gene3D" id="3.40.50.10810">
    <property type="entry name" value="Tandem AAA-ATPase domain"/>
    <property type="match status" value="1"/>
</dbReference>
<dbReference type="GO" id="GO:0005524">
    <property type="term" value="F:ATP binding"/>
    <property type="evidence" value="ECO:0007669"/>
    <property type="project" value="UniProtKB-KW"/>
</dbReference>
<dbReference type="AlphaFoldDB" id="F2PK39"/>
<dbReference type="InterPro" id="IPR027417">
    <property type="entry name" value="P-loop_NTPase"/>
</dbReference>
<dbReference type="GO" id="GO:0016787">
    <property type="term" value="F:hydrolase activity"/>
    <property type="evidence" value="ECO:0007669"/>
    <property type="project" value="UniProtKB-KW"/>
</dbReference>
<feature type="compositionally biased region" description="Basic and acidic residues" evidence="5">
    <location>
        <begin position="223"/>
        <end position="232"/>
    </location>
</feature>
<feature type="compositionally biased region" description="Basic and acidic residues" evidence="5">
    <location>
        <begin position="948"/>
        <end position="960"/>
    </location>
</feature>
<organism evidence="8 9">
    <name type="scientific">Trichophyton equinum (strain ATCC MYA-4606 / CBS 127.97)</name>
    <name type="common">Horse ringworm fungus</name>
    <dbReference type="NCBI Taxonomy" id="559882"/>
    <lineage>
        <taxon>Eukaryota</taxon>
        <taxon>Fungi</taxon>
        <taxon>Dikarya</taxon>
        <taxon>Ascomycota</taxon>
        <taxon>Pezizomycotina</taxon>
        <taxon>Eurotiomycetes</taxon>
        <taxon>Eurotiomycetidae</taxon>
        <taxon>Onygenales</taxon>
        <taxon>Arthrodermataceae</taxon>
        <taxon>Trichophyton</taxon>
    </lineage>
</organism>
<dbReference type="GO" id="GO:0005634">
    <property type="term" value="C:nucleus"/>
    <property type="evidence" value="ECO:0007669"/>
    <property type="project" value="TreeGrafter"/>
</dbReference>
<dbReference type="GO" id="GO:0008094">
    <property type="term" value="F:ATP-dependent activity, acting on DNA"/>
    <property type="evidence" value="ECO:0007669"/>
    <property type="project" value="TreeGrafter"/>
</dbReference>
<dbReference type="CDD" id="cd18008">
    <property type="entry name" value="DEXDc_SHPRH-like"/>
    <property type="match status" value="1"/>
</dbReference>
<dbReference type="Pfam" id="PF00176">
    <property type="entry name" value="SNF2-rel_dom"/>
    <property type="match status" value="1"/>
</dbReference>
<dbReference type="Proteomes" id="UP000009169">
    <property type="component" value="Unassembled WGS sequence"/>
</dbReference>
<dbReference type="Gene3D" id="3.40.50.300">
    <property type="entry name" value="P-loop containing nucleotide triphosphate hydrolases"/>
    <property type="match status" value="1"/>
</dbReference>